<sequence length="194" mass="20899">PYVAASGGFRGELAIARGQGGEALAWIEESLARLHAARYELLTTPFSTALAEGLLLDGRASEALDLLDAAIDQCRRDGELLFMPELLRIKAAARLALGGDVGELEALLRDAVDWSRRQGARAWELRAVTALARLLLEADRRLEIAAELATLCDAFTEGFATADLQAARRLIETLARPDAERIPAPAILDGRNIG</sequence>
<accession>A0ABS0SW88</accession>
<keyword evidence="2" id="KW-1185">Reference proteome</keyword>
<gene>
    <name evidence="1" type="ORF">I4Q42_08970</name>
</gene>
<evidence type="ECO:0000313" key="1">
    <source>
        <dbReference type="EMBL" id="MBI1683799.1"/>
    </source>
</evidence>
<name>A0ABS0SW88_9CAUL</name>
<dbReference type="EMBL" id="JADWOX010000004">
    <property type="protein sequence ID" value="MBI1683799.1"/>
    <property type="molecule type" value="Genomic_DNA"/>
</dbReference>
<protein>
    <submittedName>
        <fullName evidence="1">Transcriptional regulator</fullName>
    </submittedName>
</protein>
<feature type="non-terminal residue" evidence="1">
    <location>
        <position position="1"/>
    </location>
</feature>
<dbReference type="Proteomes" id="UP000639859">
    <property type="component" value="Unassembled WGS sequence"/>
</dbReference>
<organism evidence="1 2">
    <name type="scientific">Caulobacter hibisci</name>
    <dbReference type="NCBI Taxonomy" id="2035993"/>
    <lineage>
        <taxon>Bacteria</taxon>
        <taxon>Pseudomonadati</taxon>
        <taxon>Pseudomonadota</taxon>
        <taxon>Alphaproteobacteria</taxon>
        <taxon>Caulobacterales</taxon>
        <taxon>Caulobacteraceae</taxon>
        <taxon>Caulobacter</taxon>
    </lineage>
</organism>
<proteinExistence type="predicted"/>
<dbReference type="PANTHER" id="PTHR47691:SF3">
    <property type="entry name" value="HTH-TYPE TRANSCRIPTIONAL REGULATOR RV0890C-RELATED"/>
    <property type="match status" value="1"/>
</dbReference>
<reference evidence="1 2" key="1">
    <citation type="submission" date="2020-11" db="EMBL/GenBank/DDBJ databases">
        <title>genome sequence of strain KACC 18849.</title>
        <authorList>
            <person name="Gao J."/>
            <person name="Zhang X."/>
        </authorList>
    </citation>
    <scope>NUCLEOTIDE SEQUENCE [LARGE SCALE GENOMIC DNA]</scope>
    <source>
        <strain evidence="1 2">KACC 18849</strain>
    </source>
</reference>
<dbReference type="PANTHER" id="PTHR47691">
    <property type="entry name" value="REGULATOR-RELATED"/>
    <property type="match status" value="1"/>
</dbReference>
<evidence type="ECO:0000313" key="2">
    <source>
        <dbReference type="Proteomes" id="UP000639859"/>
    </source>
</evidence>
<comment type="caution">
    <text evidence="1">The sequence shown here is derived from an EMBL/GenBank/DDBJ whole genome shotgun (WGS) entry which is preliminary data.</text>
</comment>